<sequence>MTISVTELGLGLQNDWVTPTSVVFRPMTWPPHPEWPVSIDRNGAVISRWSDPLWDLTPLAGTPFKLNFGDGPDGLAGRLDSANADILRLMVTWRIWGPRPTRTAAALQKIFTMFRAVISLCSRKGILATDLMRFPRVFEQLPETIAPSRYDSTILELYRIYDSRDQLGFIILDQDGLKRLAGSKPDHDSVQTPYIPPRIWLYQVNRLRECLEDFIRNQAQIEACFRFCLEAYVKNYGTLEAALAEDRNKKKGPFTKNSVTYPDCNYYGSFEDTAARYNLTPSLAKWLSGRSEGLNSLQAFSAYLDLVIIAALAYIANFTLQRRDEVGSLRVSCLIWEEDEKLGRVPIICGETTKTDPDSDARWVASPSVELAVTALSSIALLRMQCDRANSNVEPTELDIGDPYLYSAPSEPWGGGKTRKYYIRRRVRSLGSIVAAYPCLFDPVQMTITPDDLKVAKQLTPNLPEDRFAVGQIWPLAWHQYRRTSAVNMFASGLISDSTMQHQLKHSSRLMPLYYGRGYTRLHLNENVSSTVVAAMYEAMATQLRTAMSDRFVSPYSDEHKQILLVNIISEKDTKKLTSWAKEGKVSYREHRLGGCMKAGACDYGGVESVARCAGSDNGKPCSDVLFDRTKEPQIRTELACVAKEMARLPVDSPRHRALLLEHRAMEFYLNAI</sequence>
<gene>
    <name evidence="1" type="ORF">J3P46_18050</name>
</gene>
<dbReference type="GO" id="GO:0003677">
    <property type="term" value="F:DNA binding"/>
    <property type="evidence" value="ECO:0007669"/>
    <property type="project" value="InterPro"/>
</dbReference>
<dbReference type="Gene3D" id="1.10.443.10">
    <property type="entry name" value="Intergrase catalytic core"/>
    <property type="match status" value="1"/>
</dbReference>
<dbReference type="RefSeq" id="WP_151096155.1">
    <property type="nucleotide sequence ID" value="NZ_CP071520.1"/>
</dbReference>
<protein>
    <recommendedName>
        <fullName evidence="3">Integrase</fullName>
    </recommendedName>
</protein>
<dbReference type="EMBL" id="CP071520">
    <property type="protein sequence ID" value="QSX94622.1"/>
    <property type="molecule type" value="Genomic_DNA"/>
</dbReference>
<accession>A0AAJ4T3Y9</accession>
<dbReference type="AlphaFoldDB" id="A0AAJ4T3Y9"/>
<dbReference type="GO" id="GO:0006310">
    <property type="term" value="P:DNA recombination"/>
    <property type="evidence" value="ECO:0007669"/>
    <property type="project" value="InterPro"/>
</dbReference>
<organism evidence="1 2">
    <name type="scientific">Janthinobacterium lividum</name>
    <dbReference type="NCBI Taxonomy" id="29581"/>
    <lineage>
        <taxon>Bacteria</taxon>
        <taxon>Pseudomonadati</taxon>
        <taxon>Pseudomonadota</taxon>
        <taxon>Betaproteobacteria</taxon>
        <taxon>Burkholderiales</taxon>
        <taxon>Oxalobacteraceae</taxon>
        <taxon>Janthinobacterium</taxon>
    </lineage>
</organism>
<reference evidence="1 2" key="1">
    <citation type="submission" date="2021-03" db="EMBL/GenBank/DDBJ databases">
        <title>Draft genome sequence of Janthinobacterium sp. strain PLB02 isolated from infected primmorphs (Lubomirskia baicalensis).</title>
        <authorList>
            <person name="Chernogor L.I."/>
            <person name="Belikov S.I."/>
            <person name="Petrushin I.S."/>
        </authorList>
    </citation>
    <scope>NUCLEOTIDE SEQUENCE [LARGE SCALE GENOMIC DNA]</scope>
    <source>
        <strain evidence="1 2">PLB02</strain>
    </source>
</reference>
<evidence type="ECO:0000313" key="2">
    <source>
        <dbReference type="Proteomes" id="UP000662821"/>
    </source>
</evidence>
<dbReference type="InterPro" id="IPR013762">
    <property type="entry name" value="Integrase-like_cat_sf"/>
</dbReference>
<dbReference type="Proteomes" id="UP000662821">
    <property type="component" value="Chromosome"/>
</dbReference>
<name>A0AAJ4T3Y9_9BURK</name>
<evidence type="ECO:0000313" key="1">
    <source>
        <dbReference type="EMBL" id="QSX94622.1"/>
    </source>
</evidence>
<dbReference type="GO" id="GO:0015074">
    <property type="term" value="P:DNA integration"/>
    <property type="evidence" value="ECO:0007669"/>
    <property type="project" value="InterPro"/>
</dbReference>
<proteinExistence type="predicted"/>
<evidence type="ECO:0008006" key="3">
    <source>
        <dbReference type="Google" id="ProtNLM"/>
    </source>
</evidence>